<comment type="subcellular location">
    <subcellularLocation>
        <location evidence="1 9">Cell outer membrane</location>
        <topology evidence="1 9">Multi-pass membrane protein</topology>
    </subcellularLocation>
</comment>
<dbReference type="GO" id="GO:0009279">
    <property type="term" value="C:cell outer membrane"/>
    <property type="evidence" value="ECO:0007669"/>
    <property type="project" value="UniProtKB-SubCell"/>
</dbReference>
<dbReference type="GeneID" id="97303207"/>
<dbReference type="Pfam" id="PF00577">
    <property type="entry name" value="Usher"/>
    <property type="match status" value="1"/>
</dbReference>
<dbReference type="InterPro" id="IPR037224">
    <property type="entry name" value="PapC_N_sf"/>
</dbReference>
<organism evidence="12 13">
    <name type="scientific">Paraburkholderia dipogonis</name>
    <dbReference type="NCBI Taxonomy" id="1211383"/>
    <lineage>
        <taxon>Bacteria</taxon>
        <taxon>Pseudomonadati</taxon>
        <taxon>Pseudomonadota</taxon>
        <taxon>Betaproteobacteria</taxon>
        <taxon>Burkholderiales</taxon>
        <taxon>Burkholderiaceae</taxon>
        <taxon>Paraburkholderia</taxon>
    </lineage>
</organism>
<keyword evidence="5 9" id="KW-0812">Transmembrane</keyword>
<dbReference type="Gene3D" id="2.60.40.3110">
    <property type="match status" value="1"/>
</dbReference>
<dbReference type="InterPro" id="IPR018030">
    <property type="entry name" value="Fimbrial_membr_usher_CS"/>
</dbReference>
<dbReference type="InterPro" id="IPR025885">
    <property type="entry name" value="PapC_N"/>
</dbReference>
<dbReference type="InterPro" id="IPR025949">
    <property type="entry name" value="PapC-like_C"/>
</dbReference>
<evidence type="ECO:0000256" key="2">
    <source>
        <dbReference type="ARBA" id="ARBA00008064"/>
    </source>
</evidence>
<dbReference type="Proteomes" id="UP000297385">
    <property type="component" value="Unassembled WGS sequence"/>
</dbReference>
<dbReference type="GO" id="GO:0009297">
    <property type="term" value="P:pilus assembly"/>
    <property type="evidence" value="ECO:0007669"/>
    <property type="project" value="InterPro"/>
</dbReference>
<dbReference type="Gene3D" id="3.10.20.410">
    <property type="match status" value="1"/>
</dbReference>
<keyword evidence="3 9" id="KW-0813">Transport</keyword>
<dbReference type="PANTHER" id="PTHR30451">
    <property type="entry name" value="OUTER MEMBRANE USHER PROTEIN"/>
    <property type="match status" value="1"/>
</dbReference>
<evidence type="ECO:0000256" key="9">
    <source>
        <dbReference type="RuleBase" id="RU003884"/>
    </source>
</evidence>
<evidence type="ECO:0000259" key="10">
    <source>
        <dbReference type="Pfam" id="PF13953"/>
    </source>
</evidence>
<dbReference type="RefSeq" id="WP_134461712.1">
    <property type="nucleotide sequence ID" value="NZ_JBHMFL010000104.1"/>
</dbReference>
<dbReference type="Pfam" id="PF13954">
    <property type="entry name" value="PapC_N"/>
    <property type="match status" value="1"/>
</dbReference>
<gene>
    <name evidence="12" type="ORF">E2553_25355</name>
</gene>
<evidence type="ECO:0000256" key="5">
    <source>
        <dbReference type="ARBA" id="ARBA00022692"/>
    </source>
</evidence>
<evidence type="ECO:0000256" key="3">
    <source>
        <dbReference type="ARBA" id="ARBA00022448"/>
    </source>
</evidence>
<dbReference type="AlphaFoldDB" id="A0A4Y8MRR3"/>
<evidence type="ECO:0000256" key="8">
    <source>
        <dbReference type="ARBA" id="ARBA00023237"/>
    </source>
</evidence>
<comment type="caution">
    <text evidence="12">The sequence shown here is derived from an EMBL/GenBank/DDBJ whole genome shotgun (WGS) entry which is preliminary data.</text>
</comment>
<evidence type="ECO:0000256" key="6">
    <source>
        <dbReference type="ARBA" id="ARBA00022729"/>
    </source>
</evidence>
<sequence>MKGSFRRYSADRTDELFDGFSLTPAAVVATLVFAVLGGVQPVSAQSTEAMDGDAPVEFDSMFLRVEPDGVVDVARFARGNPVTPGVYSVDILVNGIRVARQDIRFVETSPAAGARPCLTRRMLETLGVDFAKLAASGDAKQAVHAAADADPDACVSLATTIPAASVDFDFAEQTLSLSLPQKFMRNTARGYVPPDMWQDGVNAAFASYNANTYYSNGSGVESVQSYLGLNAGVNIGAWHFRHQSSVTRQARAGTDFDNIATYLQHDVSALRSQVIVGDGFTTGDVFDSVQFRGAQIATDDRMLPESLRGYAPVVRGTAESNARVTVRQNAQVIYETTVPPGPFEINDLYPTGYGGNLDVTVTEADGRKRNFTVAYAAVAQSLRPGITRFAVTAGQLRTSALETKPNFAQFTLQRGLTNLVTVYGGGIAATGYMAADMGAALNTKWGAFSADVTGAQTQVPNRGAARGTSLRVGYSKFIDPTDTNIAVAAYRYSTAGYMDLSDAASVRDLALRGGDPNSVYRDRNRFQVTLNQSFKKYGTVFLNASARQYWNREGSDVFYQAGYTNGFKFGTYSITAGRTRSSDGVMSDQIMLSATLPLGRNQHAPLMSTNLSNSGGSRNLQASLSGALGERNQYSYNAYGAYGAGHGNSTGNAGVSGVYRGSSAQLTGSASAGTGSNQASVGVSGSIVAHPGGVTFSQTVGDTFGIVEAPGATGATVSTATGVKIDRRGYAVVPYLTPYGMNLIDIDPKGTSTDVEFESTSEQAVPRFGSVVMIRYKTVTGRAALIRAPQLGGKALPFGADVVDASGLSIGVVAQDSRIFARRLEESGTLFVKWGAAGAEQCKIDYVLPKKAARGADAYLSMQAHCAPANENVGADLGALDFAK</sequence>
<dbReference type="Gene3D" id="2.60.40.2070">
    <property type="match status" value="1"/>
</dbReference>
<comment type="similarity">
    <text evidence="2 9">Belongs to the fimbrial export usher family.</text>
</comment>
<reference evidence="12 13" key="1">
    <citation type="submission" date="2019-03" db="EMBL/GenBank/DDBJ databases">
        <title>Complete Genome Sequence of Paraburkholderia dipogonis ICMP 19430T, a Nitrogen-fixing Symbiont of the South African Invasive Legume Dipogon lignosus in New Zealand.</title>
        <authorList>
            <person name="De Meyer S.E."/>
        </authorList>
    </citation>
    <scope>NUCLEOTIDE SEQUENCE [LARGE SCALE GENOMIC DNA]</scope>
    <source>
        <strain evidence="12 13">ICMP 19430</strain>
    </source>
</reference>
<evidence type="ECO:0000259" key="11">
    <source>
        <dbReference type="Pfam" id="PF13954"/>
    </source>
</evidence>
<feature type="domain" description="PapC N-terminal" evidence="11">
    <location>
        <begin position="57"/>
        <end position="211"/>
    </location>
</feature>
<protein>
    <submittedName>
        <fullName evidence="12">Fimbrial biogenesis outer membrane usher protein</fullName>
    </submittedName>
</protein>
<dbReference type="PANTHER" id="PTHR30451:SF20">
    <property type="entry name" value="FIMBRIAE USHER"/>
    <property type="match status" value="1"/>
</dbReference>
<dbReference type="InterPro" id="IPR043142">
    <property type="entry name" value="PapC-like_C_sf"/>
</dbReference>
<dbReference type="SUPFAM" id="SSF141729">
    <property type="entry name" value="FimD N-terminal domain-like"/>
    <property type="match status" value="1"/>
</dbReference>
<accession>A0A4Y8MRR3</accession>
<evidence type="ECO:0000256" key="4">
    <source>
        <dbReference type="ARBA" id="ARBA00022452"/>
    </source>
</evidence>
<dbReference type="FunFam" id="2.60.40.3110:FF:000001">
    <property type="entry name" value="Putative fimbrial outer membrane usher"/>
    <property type="match status" value="1"/>
</dbReference>
<keyword evidence="8 9" id="KW-0998">Cell outer membrane</keyword>
<evidence type="ECO:0000313" key="13">
    <source>
        <dbReference type="Proteomes" id="UP000297385"/>
    </source>
</evidence>
<keyword evidence="7 9" id="KW-0472">Membrane</keyword>
<dbReference type="EMBL" id="SNVI01000002">
    <property type="protein sequence ID" value="TFE40112.1"/>
    <property type="molecule type" value="Genomic_DNA"/>
</dbReference>
<feature type="domain" description="PapC-like C-terminal" evidence="10">
    <location>
        <begin position="786"/>
        <end position="850"/>
    </location>
</feature>
<dbReference type="InterPro" id="IPR000015">
    <property type="entry name" value="Fimb_usher"/>
</dbReference>
<dbReference type="InterPro" id="IPR042186">
    <property type="entry name" value="FimD_plug_dom"/>
</dbReference>
<evidence type="ECO:0000256" key="7">
    <source>
        <dbReference type="ARBA" id="ARBA00023136"/>
    </source>
</evidence>
<dbReference type="PROSITE" id="PS01151">
    <property type="entry name" value="FIMBRIAL_USHER"/>
    <property type="match status" value="1"/>
</dbReference>
<keyword evidence="9" id="KW-1029">Fimbrium biogenesis</keyword>
<evidence type="ECO:0000313" key="12">
    <source>
        <dbReference type="EMBL" id="TFE40112.1"/>
    </source>
</evidence>
<keyword evidence="4" id="KW-1134">Transmembrane beta strand</keyword>
<keyword evidence="6" id="KW-0732">Signal</keyword>
<dbReference type="Pfam" id="PF13953">
    <property type="entry name" value="PapC_C"/>
    <property type="match status" value="1"/>
</dbReference>
<name>A0A4Y8MRR3_9BURK</name>
<proteinExistence type="inferred from homology"/>
<evidence type="ECO:0000256" key="1">
    <source>
        <dbReference type="ARBA" id="ARBA00004571"/>
    </source>
</evidence>
<dbReference type="GO" id="GO:0015473">
    <property type="term" value="F:fimbrial usher porin activity"/>
    <property type="evidence" value="ECO:0007669"/>
    <property type="project" value="InterPro"/>
</dbReference>
<dbReference type="Gene3D" id="2.60.40.2610">
    <property type="entry name" value="Outer membrane usher protein FimD, plug domain"/>
    <property type="match status" value="1"/>
</dbReference>